<name>A0AC34QY32_9BILA</name>
<evidence type="ECO:0000313" key="2">
    <source>
        <dbReference type="WBParaSite" id="JU765_v2.g2029.t1"/>
    </source>
</evidence>
<organism evidence="1 2">
    <name type="scientific">Panagrolaimus sp. JU765</name>
    <dbReference type="NCBI Taxonomy" id="591449"/>
    <lineage>
        <taxon>Eukaryota</taxon>
        <taxon>Metazoa</taxon>
        <taxon>Ecdysozoa</taxon>
        <taxon>Nematoda</taxon>
        <taxon>Chromadorea</taxon>
        <taxon>Rhabditida</taxon>
        <taxon>Tylenchina</taxon>
        <taxon>Panagrolaimomorpha</taxon>
        <taxon>Panagrolaimoidea</taxon>
        <taxon>Panagrolaimidae</taxon>
        <taxon>Panagrolaimus</taxon>
    </lineage>
</organism>
<evidence type="ECO:0000313" key="1">
    <source>
        <dbReference type="Proteomes" id="UP000887576"/>
    </source>
</evidence>
<dbReference type="Proteomes" id="UP000887576">
    <property type="component" value="Unplaced"/>
</dbReference>
<sequence>MAPCLHFRVLYLKLEEMARKAAAKLNGEAVKGGKVAKKANTRSAKKKEESPPAEDQLSQEDLSEKEETTETAEPSKSTASNRSNKSAKNVQVEKAVQKKKEVEDDVPDVVEPVSEKYSIGKRDGISVSKTNKEVLPRLIDAMNDVLNVDPDATFDVITFLTMVTEKLNHGFPILTNY</sequence>
<dbReference type="WBParaSite" id="JU765_v2.g2029.t1">
    <property type="protein sequence ID" value="JU765_v2.g2029.t1"/>
    <property type="gene ID" value="JU765_v2.g2029"/>
</dbReference>
<protein>
    <submittedName>
        <fullName evidence="2">Uncharacterized protein</fullName>
    </submittedName>
</protein>
<reference evidence="2" key="1">
    <citation type="submission" date="2022-11" db="UniProtKB">
        <authorList>
            <consortium name="WormBaseParasite"/>
        </authorList>
    </citation>
    <scope>IDENTIFICATION</scope>
</reference>
<proteinExistence type="predicted"/>
<accession>A0AC34QY32</accession>